<dbReference type="GO" id="GO:0016798">
    <property type="term" value="F:hydrolase activity, acting on glycosyl bonds"/>
    <property type="evidence" value="ECO:0007669"/>
    <property type="project" value="UniProtKB-KW"/>
</dbReference>
<proteinExistence type="predicted"/>
<dbReference type="Gene3D" id="2.120.10.10">
    <property type="match status" value="1"/>
</dbReference>
<dbReference type="CDD" id="cd15482">
    <property type="entry name" value="Sialidase_non-viral"/>
    <property type="match status" value="1"/>
</dbReference>
<gene>
    <name evidence="3" type="ORF">CE91St16_12100</name>
</gene>
<dbReference type="SUPFAM" id="SSF50939">
    <property type="entry name" value="Sialidases"/>
    <property type="match status" value="1"/>
</dbReference>
<accession>A0AA37KLR9</accession>
<reference evidence="3" key="1">
    <citation type="submission" date="2022-01" db="EMBL/GenBank/DDBJ databases">
        <title>Novel bile acid biosynthetic pathways are enriched in the microbiome of centenarians.</title>
        <authorList>
            <person name="Sato Y."/>
            <person name="Atarashi K."/>
            <person name="Plichta R.D."/>
            <person name="Arai Y."/>
            <person name="Sasajima S."/>
            <person name="Kearney M.S."/>
            <person name="Suda W."/>
            <person name="Takeshita K."/>
            <person name="Sasaki T."/>
            <person name="Okamoto S."/>
            <person name="Skelly N.A."/>
            <person name="Okamura Y."/>
            <person name="Vlamakis H."/>
            <person name="Li Y."/>
            <person name="Tanoue T."/>
            <person name="Takei H."/>
            <person name="Nittono H."/>
            <person name="Narushima S."/>
            <person name="Irie J."/>
            <person name="Itoh H."/>
            <person name="Moriya K."/>
            <person name="Sugiura Y."/>
            <person name="Suematsu M."/>
            <person name="Moritoki N."/>
            <person name="Shibata S."/>
            <person name="Littman R.D."/>
            <person name="Fischbach A.M."/>
            <person name="Uwamino Y."/>
            <person name="Inoue T."/>
            <person name="Honda A."/>
            <person name="Hattori M."/>
            <person name="Murai T."/>
            <person name="Xavier J.R."/>
            <person name="Hirose N."/>
            <person name="Honda K."/>
        </authorList>
    </citation>
    <scope>NUCLEOTIDE SEQUENCE</scope>
    <source>
        <strain evidence="3">CE91-St16</strain>
    </source>
</reference>
<organism evidence="3 4">
    <name type="scientific">Alistipes finegoldii</name>
    <dbReference type="NCBI Taxonomy" id="214856"/>
    <lineage>
        <taxon>Bacteria</taxon>
        <taxon>Pseudomonadati</taxon>
        <taxon>Bacteroidota</taxon>
        <taxon>Bacteroidia</taxon>
        <taxon>Bacteroidales</taxon>
        <taxon>Rikenellaceae</taxon>
        <taxon>Alistipes</taxon>
    </lineage>
</organism>
<feature type="domain" description="Sialidase" evidence="2">
    <location>
        <begin position="70"/>
        <end position="363"/>
    </location>
</feature>
<evidence type="ECO:0000313" key="4">
    <source>
        <dbReference type="Proteomes" id="UP001055105"/>
    </source>
</evidence>
<dbReference type="PANTHER" id="PTHR43752">
    <property type="entry name" value="BNR/ASP-BOX REPEAT FAMILY PROTEIN"/>
    <property type="match status" value="1"/>
</dbReference>
<dbReference type="InterPro" id="IPR036278">
    <property type="entry name" value="Sialidase_sf"/>
</dbReference>
<feature type="signal peptide" evidence="1">
    <location>
        <begin position="1"/>
        <end position="20"/>
    </location>
</feature>
<evidence type="ECO:0000259" key="2">
    <source>
        <dbReference type="Pfam" id="PF13088"/>
    </source>
</evidence>
<dbReference type="InterPro" id="IPR011040">
    <property type="entry name" value="Sialidase"/>
</dbReference>
<dbReference type="RefSeq" id="WP_244076267.1">
    <property type="nucleotide sequence ID" value="NZ_AP025581.1"/>
</dbReference>
<dbReference type="Proteomes" id="UP001055105">
    <property type="component" value="Unassembled WGS sequence"/>
</dbReference>
<protein>
    <recommendedName>
        <fullName evidence="2">Sialidase domain-containing protein</fullName>
    </recommendedName>
</protein>
<dbReference type="AlphaFoldDB" id="A0AA37KLR9"/>
<name>A0AA37KLR9_9BACT</name>
<keyword evidence="1" id="KW-0732">Signal</keyword>
<dbReference type="Pfam" id="PF13088">
    <property type="entry name" value="BNR_2"/>
    <property type="match status" value="1"/>
</dbReference>
<dbReference type="PANTHER" id="PTHR43752:SF2">
    <property type="entry name" value="BNR_ASP-BOX REPEAT FAMILY PROTEIN"/>
    <property type="match status" value="1"/>
</dbReference>
<comment type="caution">
    <text evidence="3">The sequence shown here is derived from an EMBL/GenBank/DDBJ whole genome shotgun (WGS) entry which is preliminary data.</text>
</comment>
<sequence length="383" mass="43184">MNKTIRCGLLLTAVTLNCTAGFGQQPTLFTNNYDPKAEIPKLDAEKSVIYDPVRIWTYSHHPSVAFFKGTFYAVFSNGPEGEDECGQRIMLATSEDFTDWSEPRVILSPGEGEFGQTKILTPGGITVIGGKLTLYYTENDNDGVSNKRIKATLFAITSEDGRTWSEPVNLSIRVFPCHRPLTLSNGRIILTGNTLVYYTDDPSGTGKWNRCRMEVPKYQDGAVTFEQVHPSLCEGALFEHNDGQVFCLLRSTGKTYDGYLWQMQSTDGGISWTSPVKSRFTDNNTKSFFGNLPDGRYFYVGTPDTSRPGERCPLVLALSEDGYNFDKTFILSDDRYTQQYKGRWKGGDYGYPYAMVHDGYIYVIVSRRKERIEIIRIEIDALQ</sequence>
<evidence type="ECO:0000256" key="1">
    <source>
        <dbReference type="SAM" id="SignalP"/>
    </source>
</evidence>
<feature type="chain" id="PRO_5041428081" description="Sialidase domain-containing protein" evidence="1">
    <location>
        <begin position="21"/>
        <end position="383"/>
    </location>
</feature>
<dbReference type="EMBL" id="BQOL01000001">
    <property type="protein sequence ID" value="GKI18302.1"/>
    <property type="molecule type" value="Genomic_DNA"/>
</dbReference>
<evidence type="ECO:0000313" key="3">
    <source>
        <dbReference type="EMBL" id="GKI18302.1"/>
    </source>
</evidence>